<dbReference type="Pfam" id="PF15369">
    <property type="entry name" value="KIAA1328"/>
    <property type="match status" value="1"/>
</dbReference>
<dbReference type="Proteomes" id="UP000014760">
    <property type="component" value="Unassembled WGS sequence"/>
</dbReference>
<dbReference type="PANTHER" id="PTHR28375">
    <property type="entry name" value="PROTEIN HINDERIN"/>
    <property type="match status" value="1"/>
</dbReference>
<dbReference type="EnsemblMetazoa" id="CapteT187009">
    <property type="protein sequence ID" value="CapteP187009"/>
    <property type="gene ID" value="CapteG187009"/>
</dbReference>
<dbReference type="OMA" id="CCLANCH"/>
<keyword evidence="1" id="KW-0175">Coiled coil</keyword>
<feature type="compositionally biased region" description="Polar residues" evidence="2">
    <location>
        <begin position="208"/>
        <end position="219"/>
    </location>
</feature>
<feature type="region of interest" description="Disordered" evidence="2">
    <location>
        <begin position="208"/>
        <end position="242"/>
    </location>
</feature>
<reference evidence="3 5" key="2">
    <citation type="journal article" date="2013" name="Nature">
        <title>Insights into bilaterian evolution from three spiralian genomes.</title>
        <authorList>
            <person name="Simakov O."/>
            <person name="Marletaz F."/>
            <person name="Cho S.J."/>
            <person name="Edsinger-Gonzales E."/>
            <person name="Havlak P."/>
            <person name="Hellsten U."/>
            <person name="Kuo D.H."/>
            <person name="Larsson T."/>
            <person name="Lv J."/>
            <person name="Arendt D."/>
            <person name="Savage R."/>
            <person name="Osoegawa K."/>
            <person name="de Jong P."/>
            <person name="Grimwood J."/>
            <person name="Chapman J.A."/>
            <person name="Shapiro H."/>
            <person name="Aerts A."/>
            <person name="Otillar R.P."/>
            <person name="Terry A.Y."/>
            <person name="Boore J.L."/>
            <person name="Grigoriev I.V."/>
            <person name="Lindberg D.R."/>
            <person name="Seaver E.C."/>
            <person name="Weisblat D.A."/>
            <person name="Putnam N.H."/>
            <person name="Rokhsar D.S."/>
        </authorList>
    </citation>
    <scope>NUCLEOTIDE SEQUENCE</scope>
    <source>
        <strain evidence="3 5">I ESC-2004</strain>
    </source>
</reference>
<proteinExistence type="predicted"/>
<dbReference type="STRING" id="283909.R7V4Q2"/>
<gene>
    <name evidence="3" type="ORF">CAPTEDRAFT_187009</name>
</gene>
<evidence type="ECO:0000256" key="1">
    <source>
        <dbReference type="SAM" id="Coils"/>
    </source>
</evidence>
<reference evidence="5" key="1">
    <citation type="submission" date="2012-12" db="EMBL/GenBank/DDBJ databases">
        <authorList>
            <person name="Hellsten U."/>
            <person name="Grimwood J."/>
            <person name="Chapman J.A."/>
            <person name="Shapiro H."/>
            <person name="Aerts A."/>
            <person name="Otillar R.P."/>
            <person name="Terry A.Y."/>
            <person name="Boore J.L."/>
            <person name="Simakov O."/>
            <person name="Marletaz F."/>
            <person name="Cho S.-J."/>
            <person name="Edsinger-Gonzales E."/>
            <person name="Havlak P."/>
            <person name="Kuo D.-H."/>
            <person name="Larsson T."/>
            <person name="Lv J."/>
            <person name="Arendt D."/>
            <person name="Savage R."/>
            <person name="Osoegawa K."/>
            <person name="de Jong P."/>
            <person name="Lindberg D.R."/>
            <person name="Seaver E.C."/>
            <person name="Weisblat D.A."/>
            <person name="Putnam N.H."/>
            <person name="Grigoriev I.V."/>
            <person name="Rokhsar D.S."/>
        </authorList>
    </citation>
    <scope>NUCLEOTIDE SEQUENCE</scope>
    <source>
        <strain evidence="5">I ESC-2004</strain>
    </source>
</reference>
<dbReference type="HOGENOM" id="CLU_033814_1_0_1"/>
<evidence type="ECO:0000313" key="3">
    <source>
        <dbReference type="EMBL" id="ELU10745.1"/>
    </source>
</evidence>
<protein>
    <submittedName>
        <fullName evidence="3 4">Uncharacterized protein</fullName>
    </submittedName>
</protein>
<feature type="region of interest" description="Disordered" evidence="2">
    <location>
        <begin position="542"/>
        <end position="593"/>
    </location>
</feature>
<dbReference type="EMBL" id="KB297235">
    <property type="protein sequence ID" value="ELU10745.1"/>
    <property type="molecule type" value="Genomic_DNA"/>
</dbReference>
<evidence type="ECO:0000313" key="4">
    <source>
        <dbReference type="EnsemblMetazoa" id="CapteP187009"/>
    </source>
</evidence>
<name>R7V4Q2_CAPTE</name>
<dbReference type="AlphaFoldDB" id="R7V4Q2"/>
<dbReference type="InterPro" id="IPR032736">
    <property type="entry name" value="Hinderin"/>
</dbReference>
<feature type="compositionally biased region" description="Basic residues" evidence="2">
    <location>
        <begin position="40"/>
        <end position="49"/>
    </location>
</feature>
<keyword evidence="5" id="KW-1185">Reference proteome</keyword>
<feature type="coiled-coil region" evidence="1">
    <location>
        <begin position="355"/>
        <end position="389"/>
    </location>
</feature>
<reference evidence="4" key="3">
    <citation type="submission" date="2015-06" db="UniProtKB">
        <authorList>
            <consortium name="EnsemblMetazoa"/>
        </authorList>
    </citation>
    <scope>IDENTIFICATION</scope>
</reference>
<evidence type="ECO:0000256" key="2">
    <source>
        <dbReference type="SAM" id="MobiDB-lite"/>
    </source>
</evidence>
<dbReference type="OrthoDB" id="5972940at2759"/>
<accession>R7V4Q2</accession>
<dbReference type="EMBL" id="AMQN01005959">
    <property type="status" value="NOT_ANNOTATED_CDS"/>
    <property type="molecule type" value="Genomic_DNA"/>
</dbReference>
<feature type="region of interest" description="Disordered" evidence="2">
    <location>
        <begin position="1"/>
        <end position="81"/>
    </location>
</feature>
<sequence>MSGKRDRFRPIIVSWSKSDSESGEELADVKGLRENGNQRPKSKAKIKGQKTKEIKTNIPSKRPVVQTLPPTSTQDVGVDHETKKASLRDLCPEDKQRVANLIKELAKVGEEKEKAMQQLLSERVDFEGHIKELCDQQEDILREREGQYDLQLSRGFKLLHHIGVQQQLQECQSLLIRYQKKAAELNVPKEYITKPDSGAESKAELYSIHSSPQSQTSRNPKIVKGLPTPDPKIMKQGQRSASERPFTDMIDKMIEEDHYHCPQEIEQQLNESFGDPKCDKYFGIGPLSPPKLSSTQKSDASERGPIHLNGEFRPLPSDENCSSIPLASPKRIYVMNEAHISITPEKRQQEIAMQRQALVEEQQRLKATLAEQEKLLQQKQQQLHQQQELHQQRLKCFGQTGAFPTPPQGHYLYPANPFMVPYTHHYDLPAFFTQPPVSQLPRGEFEEEKNYHCSILSLLLSDVIKETKSAATSPMRASVSKNKAEIATSPLRQPAATRDAAIQLTPQVTHQMAKPLPERKSMHEDFSTGQLLELVNEIENQSNAINRVPSKPGPPRVSKGKKPSKSSVPLKSTLKKKPQNFKKMPEQDVSDELEESQVLEDIFFL</sequence>
<dbReference type="PANTHER" id="PTHR28375:SF1">
    <property type="entry name" value="PROTEIN HINDERIN"/>
    <property type="match status" value="1"/>
</dbReference>
<evidence type="ECO:0000313" key="5">
    <source>
        <dbReference type="Proteomes" id="UP000014760"/>
    </source>
</evidence>
<organism evidence="3">
    <name type="scientific">Capitella teleta</name>
    <name type="common">Polychaete worm</name>
    <dbReference type="NCBI Taxonomy" id="283909"/>
    <lineage>
        <taxon>Eukaryota</taxon>
        <taxon>Metazoa</taxon>
        <taxon>Spiralia</taxon>
        <taxon>Lophotrochozoa</taxon>
        <taxon>Annelida</taxon>
        <taxon>Polychaeta</taxon>
        <taxon>Sedentaria</taxon>
        <taxon>Scolecida</taxon>
        <taxon>Capitellidae</taxon>
        <taxon>Capitella</taxon>
    </lineage>
</organism>